<dbReference type="Proteomes" id="UP000736787">
    <property type="component" value="Unassembled WGS sequence"/>
</dbReference>
<dbReference type="Proteomes" id="UP000251314">
    <property type="component" value="Unassembled WGS sequence"/>
</dbReference>
<evidence type="ECO:0000313" key="6">
    <source>
        <dbReference type="EMBL" id="KAG6951919.1"/>
    </source>
</evidence>
<dbReference type="AlphaFoldDB" id="A0A329STN6"/>
<dbReference type="EMBL" id="RCMI01001037">
    <property type="protein sequence ID" value="KAG2891956.1"/>
    <property type="molecule type" value="Genomic_DNA"/>
</dbReference>
<reference evidence="7 8" key="1">
    <citation type="submission" date="2018-01" db="EMBL/GenBank/DDBJ databases">
        <title>Draft genome of the strawberry crown rot pathogen Phytophthora cactorum.</title>
        <authorList>
            <person name="Armitage A.D."/>
            <person name="Lysoe E."/>
            <person name="Nellist C.F."/>
            <person name="Harrison R.J."/>
            <person name="Brurberg M.B."/>
        </authorList>
    </citation>
    <scope>NUCLEOTIDE SEQUENCE [LARGE SCALE GENOMIC DNA]</scope>
    <source>
        <strain evidence="7 8">10300</strain>
    </source>
</reference>
<dbReference type="Proteomes" id="UP000697107">
    <property type="component" value="Unassembled WGS sequence"/>
</dbReference>
<gene>
    <name evidence="6" type="ORF">JG687_00013316</name>
    <name evidence="7" type="ORF">PC110_g3781</name>
    <name evidence="1" type="ORF">PC113_g19516</name>
    <name evidence="2" type="ORF">PC115_g19021</name>
    <name evidence="3" type="ORF">PC117_g21229</name>
    <name evidence="4" type="ORF">PC118_g19198</name>
    <name evidence="5" type="ORF">PC129_g18210</name>
</gene>
<keyword evidence="8" id="KW-1185">Reference proteome</keyword>
<dbReference type="EMBL" id="RCML01001019">
    <property type="protein sequence ID" value="KAG2966406.1"/>
    <property type="molecule type" value="Genomic_DNA"/>
</dbReference>
<dbReference type="Proteomes" id="UP000688947">
    <property type="component" value="Unassembled WGS sequence"/>
</dbReference>
<protein>
    <submittedName>
        <fullName evidence="7">Uncharacterized protein</fullName>
    </submittedName>
</protein>
<evidence type="ECO:0000313" key="8">
    <source>
        <dbReference type="Proteomes" id="UP000251314"/>
    </source>
</evidence>
<evidence type="ECO:0000313" key="1">
    <source>
        <dbReference type="EMBL" id="KAG2839198.1"/>
    </source>
</evidence>
<dbReference type="Proteomes" id="UP000735874">
    <property type="component" value="Unassembled WGS sequence"/>
</dbReference>
<sequence>MVALENDAALTVNVVVVEVVEVEVDVFVAVDVLLADGAVVLSDEMGTVPDL</sequence>
<dbReference type="VEuPathDB" id="FungiDB:PC110_g3781"/>
<evidence type="ECO:0000313" key="4">
    <source>
        <dbReference type="EMBL" id="KAG2966406.1"/>
    </source>
</evidence>
<evidence type="ECO:0000313" key="3">
    <source>
        <dbReference type="EMBL" id="KAG2903550.1"/>
    </source>
</evidence>
<dbReference type="EMBL" id="RCMK01001050">
    <property type="protein sequence ID" value="KAG2903550.1"/>
    <property type="molecule type" value="Genomic_DNA"/>
</dbReference>
<dbReference type="EMBL" id="RCMG01001009">
    <property type="protein sequence ID" value="KAG2839198.1"/>
    <property type="molecule type" value="Genomic_DNA"/>
</dbReference>
<reference evidence="1" key="2">
    <citation type="submission" date="2018-10" db="EMBL/GenBank/DDBJ databases">
        <title>Effector identification in a new, highly contiguous assembly of the strawberry crown rot pathogen Phytophthora cactorum.</title>
        <authorList>
            <person name="Armitage A.D."/>
            <person name="Nellist C.F."/>
            <person name="Bates H."/>
            <person name="Vickerstaff R.J."/>
            <person name="Harrison R.J."/>
        </authorList>
    </citation>
    <scope>NUCLEOTIDE SEQUENCE</scope>
    <source>
        <strain evidence="1">15-7</strain>
        <strain evidence="2">4032</strain>
        <strain evidence="3">4040</strain>
        <strain evidence="4">P415</strain>
        <strain evidence="5">P421</strain>
    </source>
</reference>
<reference evidence="6" key="3">
    <citation type="submission" date="2021-01" db="EMBL/GenBank/DDBJ databases">
        <title>Phytophthora aleatoria, a newly-described species from Pinus radiata is distinct from Phytophthora cactorum isolates based on comparative genomics.</title>
        <authorList>
            <person name="Mcdougal R."/>
            <person name="Panda P."/>
            <person name="Williams N."/>
            <person name="Studholme D.J."/>
        </authorList>
    </citation>
    <scope>NUCLEOTIDE SEQUENCE</scope>
    <source>
        <strain evidence="6">NZFS 3830</strain>
    </source>
</reference>
<dbReference type="Proteomes" id="UP000760860">
    <property type="component" value="Unassembled WGS sequence"/>
</dbReference>
<dbReference type="EMBL" id="RCMV01001039">
    <property type="protein sequence ID" value="KAG3210799.1"/>
    <property type="molecule type" value="Genomic_DNA"/>
</dbReference>
<evidence type="ECO:0000313" key="2">
    <source>
        <dbReference type="EMBL" id="KAG2891956.1"/>
    </source>
</evidence>
<dbReference type="EMBL" id="MJFZ01000055">
    <property type="protein sequence ID" value="RAW39999.1"/>
    <property type="molecule type" value="Genomic_DNA"/>
</dbReference>
<organism evidence="7 8">
    <name type="scientific">Phytophthora cactorum</name>
    <dbReference type="NCBI Taxonomy" id="29920"/>
    <lineage>
        <taxon>Eukaryota</taxon>
        <taxon>Sar</taxon>
        <taxon>Stramenopiles</taxon>
        <taxon>Oomycota</taxon>
        <taxon>Peronosporomycetes</taxon>
        <taxon>Peronosporales</taxon>
        <taxon>Peronosporaceae</taxon>
        <taxon>Phytophthora</taxon>
    </lineage>
</organism>
<name>A0A329STN6_9STRA</name>
<dbReference type="Proteomes" id="UP000774804">
    <property type="component" value="Unassembled WGS sequence"/>
</dbReference>
<proteinExistence type="predicted"/>
<comment type="caution">
    <text evidence="7">The sequence shown here is derived from an EMBL/GenBank/DDBJ whole genome shotgun (WGS) entry which is preliminary data.</text>
</comment>
<evidence type="ECO:0000313" key="5">
    <source>
        <dbReference type="EMBL" id="KAG3210799.1"/>
    </source>
</evidence>
<accession>A0A329STN6</accession>
<dbReference type="EMBL" id="JAENGZ010000967">
    <property type="protein sequence ID" value="KAG6951919.1"/>
    <property type="molecule type" value="Genomic_DNA"/>
</dbReference>
<evidence type="ECO:0000313" key="7">
    <source>
        <dbReference type="EMBL" id="RAW39999.1"/>
    </source>
</evidence>